<comment type="catalytic activity">
    <reaction evidence="13">
        <text>N-terminal L-methionyl-L-threonyl-[protein] + acetyl-CoA = N-terminal N(alpha)-acetyl-L-methionyl-L-threonyl-[protein] + CoA + H(+)</text>
        <dbReference type="Rhea" id="RHEA:50576"/>
        <dbReference type="Rhea" id="RHEA-COMP:12732"/>
        <dbReference type="Rhea" id="RHEA-COMP:12733"/>
        <dbReference type="ChEBI" id="CHEBI:15378"/>
        <dbReference type="ChEBI" id="CHEBI:57287"/>
        <dbReference type="ChEBI" id="CHEBI:57288"/>
        <dbReference type="ChEBI" id="CHEBI:133404"/>
        <dbReference type="ChEBI" id="CHEBI:133405"/>
        <dbReference type="EC" id="2.3.1.258"/>
    </reaction>
</comment>
<evidence type="ECO:0000256" key="2">
    <source>
        <dbReference type="ARBA" id="ARBA00022490"/>
    </source>
</evidence>
<dbReference type="EC" id="2.3.1.258" evidence="5"/>
<accession>A0A8H7BP50</accession>
<evidence type="ECO:0000256" key="13">
    <source>
        <dbReference type="ARBA" id="ARBA00049454"/>
    </source>
</evidence>
<evidence type="ECO:0000256" key="8">
    <source>
        <dbReference type="ARBA" id="ARBA00048490"/>
    </source>
</evidence>
<comment type="caution">
    <text evidence="15">The sequence shown here is derived from an EMBL/GenBank/DDBJ whole genome shotgun (WGS) entry which is preliminary data.</text>
</comment>
<comment type="catalytic activity">
    <reaction evidence="9">
        <text>N-terminal L-methionyl-L-lysyl-[protein] + acetyl-CoA = N-terminal N(alpha)-acetyl-L-methionyl-L-lysyl-[protein] + CoA + H(+)</text>
        <dbReference type="Rhea" id="RHEA:50580"/>
        <dbReference type="Rhea" id="RHEA-COMP:12734"/>
        <dbReference type="Rhea" id="RHEA-COMP:12735"/>
        <dbReference type="ChEBI" id="CHEBI:15378"/>
        <dbReference type="ChEBI" id="CHEBI:57287"/>
        <dbReference type="ChEBI" id="CHEBI:57288"/>
        <dbReference type="ChEBI" id="CHEBI:133406"/>
        <dbReference type="ChEBI" id="CHEBI:133407"/>
        <dbReference type="EC" id="2.3.1.258"/>
    </reaction>
</comment>
<evidence type="ECO:0000256" key="5">
    <source>
        <dbReference type="ARBA" id="ARBA00039121"/>
    </source>
</evidence>
<comment type="catalytic activity">
    <reaction evidence="6">
        <text>N-terminal L-methionyl-L-seryl-[protein] + acetyl-CoA = N-terminal N(alpha)-acetyl-L-methionyl-L-seryl-[protein] + CoA + H(+)</text>
        <dbReference type="Rhea" id="RHEA:50568"/>
        <dbReference type="Rhea" id="RHEA-COMP:12728"/>
        <dbReference type="Rhea" id="RHEA-COMP:12729"/>
        <dbReference type="ChEBI" id="CHEBI:15378"/>
        <dbReference type="ChEBI" id="CHEBI:57287"/>
        <dbReference type="ChEBI" id="CHEBI:57288"/>
        <dbReference type="ChEBI" id="CHEBI:133400"/>
        <dbReference type="ChEBI" id="CHEBI:133401"/>
        <dbReference type="EC" id="2.3.1.258"/>
    </reaction>
</comment>
<evidence type="ECO:0000256" key="6">
    <source>
        <dbReference type="ARBA" id="ARBA00048251"/>
    </source>
</evidence>
<evidence type="ECO:0000313" key="16">
    <source>
        <dbReference type="Proteomes" id="UP000605846"/>
    </source>
</evidence>
<feature type="domain" description="N-acetyltransferase" evidence="14">
    <location>
        <begin position="11"/>
        <end position="155"/>
    </location>
</feature>
<dbReference type="GO" id="GO:0031415">
    <property type="term" value="C:NatA complex"/>
    <property type="evidence" value="ECO:0007669"/>
    <property type="project" value="TreeGrafter"/>
</dbReference>
<evidence type="ECO:0000256" key="7">
    <source>
        <dbReference type="ARBA" id="ARBA00048335"/>
    </source>
</evidence>
<comment type="subcellular location">
    <subcellularLocation>
        <location evidence="1">Cytoplasm</location>
    </subcellularLocation>
</comment>
<dbReference type="Pfam" id="PF00583">
    <property type="entry name" value="Acetyltransf_1"/>
    <property type="match status" value="1"/>
</dbReference>
<evidence type="ECO:0000256" key="9">
    <source>
        <dbReference type="ARBA" id="ARBA00048618"/>
    </source>
</evidence>
<dbReference type="FunFam" id="3.40.630.30:FF:000078">
    <property type="entry name" value="N-alpha-acetyltransferase 50"/>
    <property type="match status" value="1"/>
</dbReference>
<dbReference type="InterPro" id="IPR000182">
    <property type="entry name" value="GNAT_dom"/>
</dbReference>
<evidence type="ECO:0000256" key="3">
    <source>
        <dbReference type="ARBA" id="ARBA00022679"/>
    </source>
</evidence>
<dbReference type="SUPFAM" id="SSF55729">
    <property type="entry name" value="Acyl-CoA N-acyltransferases (Nat)"/>
    <property type="match status" value="1"/>
</dbReference>
<dbReference type="PROSITE" id="PS51186">
    <property type="entry name" value="GNAT"/>
    <property type="match status" value="1"/>
</dbReference>
<dbReference type="PANTHER" id="PTHR42919">
    <property type="entry name" value="N-ALPHA-ACETYLTRANSFERASE"/>
    <property type="match status" value="1"/>
</dbReference>
<evidence type="ECO:0000256" key="1">
    <source>
        <dbReference type="ARBA" id="ARBA00004496"/>
    </source>
</evidence>
<dbReference type="InterPro" id="IPR016181">
    <property type="entry name" value="Acyl_CoA_acyltransferase"/>
</dbReference>
<dbReference type="Proteomes" id="UP000605846">
    <property type="component" value="Unassembled WGS sequence"/>
</dbReference>
<comment type="catalytic activity">
    <reaction evidence="11">
        <text>N-terminal L-methionyl-L-alanyl-[protein] + acetyl-CoA = N-terminal N(alpha)-acetyl-L-methionyl-L-alanyl-[protein] + CoA + H(+)</text>
        <dbReference type="Rhea" id="RHEA:50564"/>
        <dbReference type="Rhea" id="RHEA-COMP:12726"/>
        <dbReference type="Rhea" id="RHEA-COMP:12727"/>
        <dbReference type="ChEBI" id="CHEBI:15378"/>
        <dbReference type="ChEBI" id="CHEBI:57287"/>
        <dbReference type="ChEBI" id="CHEBI:57288"/>
        <dbReference type="ChEBI" id="CHEBI:133398"/>
        <dbReference type="ChEBI" id="CHEBI:133399"/>
        <dbReference type="EC" id="2.3.1.258"/>
    </reaction>
</comment>
<gene>
    <name evidence="15" type="ORF">EC973_007514</name>
</gene>
<dbReference type="Gene3D" id="3.40.630.30">
    <property type="match status" value="1"/>
</dbReference>
<protein>
    <recommendedName>
        <fullName evidence="5">N-terminal methionine N(alpha)-acetyltransferase NatE</fullName>
        <ecNumber evidence="5">2.3.1.258</ecNumber>
    </recommendedName>
</protein>
<evidence type="ECO:0000313" key="15">
    <source>
        <dbReference type="EMBL" id="KAF7727445.1"/>
    </source>
</evidence>
<dbReference type="EMBL" id="JABAYA010000056">
    <property type="protein sequence ID" value="KAF7727445.1"/>
    <property type="molecule type" value="Genomic_DNA"/>
</dbReference>
<keyword evidence="16" id="KW-1185">Reference proteome</keyword>
<evidence type="ECO:0000259" key="14">
    <source>
        <dbReference type="PROSITE" id="PS51186"/>
    </source>
</evidence>
<evidence type="ECO:0000256" key="4">
    <source>
        <dbReference type="ARBA" id="ARBA00023315"/>
    </source>
</evidence>
<dbReference type="AlphaFoldDB" id="A0A8H7BP50"/>
<evidence type="ECO:0000256" key="11">
    <source>
        <dbReference type="ARBA" id="ARBA00049002"/>
    </source>
</evidence>
<dbReference type="PANTHER" id="PTHR42919:SF8">
    <property type="entry name" value="N-ALPHA-ACETYLTRANSFERASE 50"/>
    <property type="match status" value="1"/>
</dbReference>
<dbReference type="GO" id="GO:0007064">
    <property type="term" value="P:mitotic sister chromatid cohesion"/>
    <property type="evidence" value="ECO:0007669"/>
    <property type="project" value="TreeGrafter"/>
</dbReference>
<dbReference type="GO" id="GO:0120518">
    <property type="term" value="F:protein N-terminal-methionine acetyltransferase activity"/>
    <property type="evidence" value="ECO:0007669"/>
    <property type="project" value="UniProtKB-EC"/>
</dbReference>
<name>A0A8H7BP50_9FUNG</name>
<comment type="catalytic activity">
    <reaction evidence="12">
        <text>N-terminal L-methionyl-L-leucyl-[protein] + acetyl-CoA = N-terminal N(alpha)-acetyl-L-methionyl-L-leucyl-[protein] + CoA + H(+)</text>
        <dbReference type="Rhea" id="RHEA:50520"/>
        <dbReference type="Rhea" id="RHEA-COMP:12711"/>
        <dbReference type="Rhea" id="RHEA-COMP:12712"/>
        <dbReference type="ChEBI" id="CHEBI:15378"/>
        <dbReference type="ChEBI" id="CHEBI:57287"/>
        <dbReference type="ChEBI" id="CHEBI:57288"/>
        <dbReference type="ChEBI" id="CHEBI:133377"/>
        <dbReference type="ChEBI" id="CHEBI:133378"/>
        <dbReference type="EC" id="2.3.1.258"/>
    </reaction>
</comment>
<keyword evidence="4" id="KW-0012">Acyltransferase</keyword>
<dbReference type="OrthoDB" id="47374at2759"/>
<comment type="catalytic activity">
    <reaction evidence="10">
        <text>N-terminal L-methionyl-L-valyl-[protein] + acetyl-CoA = N-terminal N(alpha)-acetyl-L-methionyl-L-valyl-[protein] + CoA + H(+)</text>
        <dbReference type="Rhea" id="RHEA:50572"/>
        <dbReference type="Rhea" id="RHEA-COMP:12730"/>
        <dbReference type="Rhea" id="RHEA-COMP:12731"/>
        <dbReference type="ChEBI" id="CHEBI:15378"/>
        <dbReference type="ChEBI" id="CHEBI:57287"/>
        <dbReference type="ChEBI" id="CHEBI:57288"/>
        <dbReference type="ChEBI" id="CHEBI:133402"/>
        <dbReference type="ChEBI" id="CHEBI:133403"/>
        <dbReference type="EC" id="2.3.1.258"/>
    </reaction>
</comment>
<reference evidence="15" key="1">
    <citation type="submission" date="2020-01" db="EMBL/GenBank/DDBJ databases">
        <title>Genome Sequencing of Three Apophysomyces-Like Fungal Strains Confirms a Novel Fungal Genus in the Mucoromycota with divergent Burkholderia-like Endosymbiotic Bacteria.</title>
        <authorList>
            <person name="Stajich J.E."/>
            <person name="Macias A.M."/>
            <person name="Carter-House D."/>
            <person name="Lovett B."/>
            <person name="Kasson L.R."/>
            <person name="Berry K."/>
            <person name="Grigoriev I."/>
            <person name="Chang Y."/>
            <person name="Spatafora J."/>
            <person name="Kasson M.T."/>
        </authorList>
    </citation>
    <scope>NUCLEOTIDE SEQUENCE</scope>
    <source>
        <strain evidence="15">NRRL A-21654</strain>
    </source>
</reference>
<proteinExistence type="predicted"/>
<dbReference type="InterPro" id="IPR051556">
    <property type="entry name" value="N-term/lysine_N-AcTrnsfr"/>
</dbReference>
<keyword evidence="3" id="KW-0808">Transferase</keyword>
<comment type="catalytic activity">
    <reaction evidence="8">
        <text>N-terminal L-methionyl-L-phenylalanyl-[protein] + acetyl-CoA = N-terminal N(alpha)-acetyl-L-methionyl-L-phenylalanyl-[protein] + CoA + H(+)</text>
        <dbReference type="Rhea" id="RHEA:50528"/>
        <dbReference type="Rhea" id="RHEA-COMP:12715"/>
        <dbReference type="Rhea" id="RHEA-COMP:12716"/>
        <dbReference type="ChEBI" id="CHEBI:15378"/>
        <dbReference type="ChEBI" id="CHEBI:57287"/>
        <dbReference type="ChEBI" id="CHEBI:57288"/>
        <dbReference type="ChEBI" id="CHEBI:133382"/>
        <dbReference type="ChEBI" id="CHEBI:133383"/>
        <dbReference type="EC" id="2.3.1.258"/>
    </reaction>
</comment>
<comment type="catalytic activity">
    <reaction evidence="7">
        <text>N-terminal L-methionyl-L-tyrosyl-[protein] + acetyl-CoA = N-terminal N(alpha)-acetyl-L-methionyl-L-tyrosyl-[protein] + CoA + H(+)</text>
        <dbReference type="Rhea" id="RHEA:50532"/>
        <dbReference type="Rhea" id="RHEA-COMP:12717"/>
        <dbReference type="Rhea" id="RHEA-COMP:12718"/>
        <dbReference type="ChEBI" id="CHEBI:15378"/>
        <dbReference type="ChEBI" id="CHEBI:57287"/>
        <dbReference type="ChEBI" id="CHEBI:57288"/>
        <dbReference type="ChEBI" id="CHEBI:133384"/>
        <dbReference type="ChEBI" id="CHEBI:133385"/>
        <dbReference type="EC" id="2.3.1.258"/>
    </reaction>
</comment>
<keyword evidence="2" id="KW-0963">Cytoplasm</keyword>
<dbReference type="CDD" id="cd04301">
    <property type="entry name" value="NAT_SF"/>
    <property type="match status" value="1"/>
</dbReference>
<evidence type="ECO:0000256" key="10">
    <source>
        <dbReference type="ARBA" id="ARBA00048799"/>
    </source>
</evidence>
<evidence type="ECO:0000256" key="12">
    <source>
        <dbReference type="ARBA" id="ARBA00049103"/>
    </source>
</evidence>
<organism evidence="15 16">
    <name type="scientific">Apophysomyces ossiformis</name>
    <dbReference type="NCBI Taxonomy" id="679940"/>
    <lineage>
        <taxon>Eukaryota</taxon>
        <taxon>Fungi</taxon>
        <taxon>Fungi incertae sedis</taxon>
        <taxon>Mucoromycota</taxon>
        <taxon>Mucoromycotina</taxon>
        <taxon>Mucoromycetes</taxon>
        <taxon>Mucorales</taxon>
        <taxon>Mucorineae</taxon>
        <taxon>Mucoraceae</taxon>
        <taxon>Apophysomyces</taxon>
    </lineage>
</organism>
<sequence>MSPTNVTSQRVALGDVTPNNIGQLRKLHNVIFSGRYGEHSHNDILDAGELSKLVYYNDVCVGAVCSQKNGEKITLKSLGVLQPYRGLGLGRTLLNHILDQAKERGSASIETYVQTSDEDAVSFYKHHGFQLLSTEKEYFKQLEHKDAYVLSKSVESEQ</sequence>